<feature type="non-terminal residue" evidence="2">
    <location>
        <position position="171"/>
    </location>
</feature>
<evidence type="ECO:0000313" key="2">
    <source>
        <dbReference type="EMBL" id="OON16703.1"/>
    </source>
</evidence>
<reference evidence="2 3" key="1">
    <citation type="submission" date="2015-03" db="EMBL/GenBank/DDBJ databases">
        <title>Draft genome of the nematode, Opisthorchis viverrini.</title>
        <authorList>
            <person name="Mitreva M."/>
        </authorList>
    </citation>
    <scope>NUCLEOTIDE SEQUENCE [LARGE SCALE GENOMIC DNA]</scope>
    <source>
        <strain evidence="2">Khon Kaen</strain>
    </source>
</reference>
<evidence type="ECO:0000313" key="3">
    <source>
        <dbReference type="Proteomes" id="UP000243686"/>
    </source>
</evidence>
<dbReference type="Proteomes" id="UP000243686">
    <property type="component" value="Unassembled WGS sequence"/>
</dbReference>
<accession>A0A1S8WR25</accession>
<dbReference type="Pfam" id="PF23735">
    <property type="entry name" value="KIF9"/>
    <property type="match status" value="1"/>
</dbReference>
<feature type="domain" description="Kinesin-like protein KIF6/9 C-terminal" evidence="1">
    <location>
        <begin position="1"/>
        <end position="110"/>
    </location>
</feature>
<sequence>ILAEQLEKGKIVGSRVNEYKHRLELLQAKRLQLKTQREAQGLVYTDQMEQIITEEEFDLLKQVGELEAEFRQQFEEWEAVKQAVKYCRQMVDLSRARLVHEFENWYRICFFDAELPKPHTEIKDQTPIEETHDKVSTTGEAIQYIQLAKEASFENVPQWEKYERAKEAVIQ</sequence>
<evidence type="ECO:0000259" key="1">
    <source>
        <dbReference type="Pfam" id="PF23735"/>
    </source>
</evidence>
<dbReference type="EMBL" id="KV896727">
    <property type="protein sequence ID" value="OON16703.1"/>
    <property type="molecule type" value="Genomic_DNA"/>
</dbReference>
<feature type="non-terminal residue" evidence="2">
    <location>
        <position position="1"/>
    </location>
</feature>
<protein>
    <recommendedName>
        <fullName evidence="1">Kinesin-like protein KIF6/9 C-terminal domain-containing protein</fullName>
    </recommendedName>
</protein>
<organism evidence="2 3">
    <name type="scientific">Opisthorchis viverrini</name>
    <name type="common">Southeast Asian liver fluke</name>
    <dbReference type="NCBI Taxonomy" id="6198"/>
    <lineage>
        <taxon>Eukaryota</taxon>
        <taxon>Metazoa</taxon>
        <taxon>Spiralia</taxon>
        <taxon>Lophotrochozoa</taxon>
        <taxon>Platyhelminthes</taxon>
        <taxon>Trematoda</taxon>
        <taxon>Digenea</taxon>
        <taxon>Opisthorchiida</taxon>
        <taxon>Opisthorchiata</taxon>
        <taxon>Opisthorchiidae</taxon>
        <taxon>Opisthorchis</taxon>
    </lineage>
</organism>
<dbReference type="InterPro" id="IPR056524">
    <property type="entry name" value="KIF6/9_C"/>
</dbReference>
<keyword evidence="3" id="KW-1185">Reference proteome</keyword>
<proteinExistence type="predicted"/>
<dbReference type="AlphaFoldDB" id="A0A1S8WR25"/>
<gene>
    <name evidence="2" type="ORF">X801_07473</name>
</gene>
<name>A0A1S8WR25_OPIVI</name>